<dbReference type="Gene3D" id="3.90.180.10">
    <property type="entry name" value="Medium-chain alcohol dehydrogenases, catalytic domain"/>
    <property type="match status" value="1"/>
</dbReference>
<dbReference type="InterPro" id="IPR051034">
    <property type="entry name" value="Mito_Enoyl-ACP_Reductase"/>
</dbReference>
<proteinExistence type="inferred from homology"/>
<comment type="subcellular location">
    <subcellularLocation>
        <location evidence="1">Mitochondrion</location>
    </subcellularLocation>
</comment>
<dbReference type="InterPro" id="IPR020843">
    <property type="entry name" value="ER"/>
</dbReference>
<evidence type="ECO:0000256" key="9">
    <source>
        <dbReference type="ARBA" id="ARBA00023128"/>
    </source>
</evidence>
<evidence type="ECO:0000259" key="13">
    <source>
        <dbReference type="SMART" id="SM00829"/>
    </source>
</evidence>
<dbReference type="Pfam" id="PF00107">
    <property type="entry name" value="ADH_zinc_N"/>
    <property type="match status" value="1"/>
</dbReference>
<dbReference type="SUPFAM" id="SSF51735">
    <property type="entry name" value="NAD(P)-binding Rossmann-fold domains"/>
    <property type="match status" value="1"/>
</dbReference>
<evidence type="ECO:0000256" key="1">
    <source>
        <dbReference type="ARBA" id="ARBA00004173"/>
    </source>
</evidence>
<keyword evidence="15" id="KW-1185">Reference proteome</keyword>
<dbReference type="EMBL" id="MU006089">
    <property type="protein sequence ID" value="KAF2843632.1"/>
    <property type="molecule type" value="Genomic_DNA"/>
</dbReference>
<dbReference type="EC" id="1.3.1.104" evidence="11"/>
<organism evidence="14 15">
    <name type="scientific">Patellaria atrata CBS 101060</name>
    <dbReference type="NCBI Taxonomy" id="1346257"/>
    <lineage>
        <taxon>Eukaryota</taxon>
        <taxon>Fungi</taxon>
        <taxon>Dikarya</taxon>
        <taxon>Ascomycota</taxon>
        <taxon>Pezizomycotina</taxon>
        <taxon>Dothideomycetes</taxon>
        <taxon>Dothideomycetes incertae sedis</taxon>
        <taxon>Patellariales</taxon>
        <taxon>Patellariaceae</taxon>
        <taxon>Patellaria</taxon>
    </lineage>
</organism>
<keyword evidence="7" id="KW-0560">Oxidoreductase</keyword>
<evidence type="ECO:0000256" key="10">
    <source>
        <dbReference type="ARBA" id="ARBA00023160"/>
    </source>
</evidence>
<comment type="similarity">
    <text evidence="2">Belongs to the zinc-containing alcohol dehydrogenase family. Quinone oxidoreductase subfamily.</text>
</comment>
<dbReference type="AlphaFoldDB" id="A0A9P4SJG0"/>
<dbReference type="PANTHER" id="PTHR43981">
    <property type="entry name" value="ENOYL-[ACYL-CARRIER-PROTEIN] REDUCTASE, MITOCHONDRIAL"/>
    <property type="match status" value="1"/>
</dbReference>
<name>A0A9P4SJG0_9PEZI</name>
<keyword evidence="6" id="KW-0809">Transit peptide</keyword>
<dbReference type="OrthoDB" id="7482721at2759"/>
<evidence type="ECO:0000256" key="12">
    <source>
        <dbReference type="ARBA" id="ARBA00048843"/>
    </source>
</evidence>
<keyword evidence="9" id="KW-0496">Mitochondrion</keyword>
<dbReference type="SUPFAM" id="SSF50129">
    <property type="entry name" value="GroES-like"/>
    <property type="match status" value="1"/>
</dbReference>
<evidence type="ECO:0000256" key="6">
    <source>
        <dbReference type="ARBA" id="ARBA00022946"/>
    </source>
</evidence>
<dbReference type="PANTHER" id="PTHR43981:SF2">
    <property type="entry name" value="ENOYL-[ACYL-CARRIER-PROTEIN] REDUCTASE, MITOCHONDRIAL"/>
    <property type="match status" value="1"/>
</dbReference>
<evidence type="ECO:0000313" key="14">
    <source>
        <dbReference type="EMBL" id="KAF2843632.1"/>
    </source>
</evidence>
<dbReference type="InterPro" id="IPR011032">
    <property type="entry name" value="GroES-like_sf"/>
</dbReference>
<evidence type="ECO:0000256" key="3">
    <source>
        <dbReference type="ARBA" id="ARBA00022516"/>
    </source>
</evidence>
<evidence type="ECO:0000256" key="7">
    <source>
        <dbReference type="ARBA" id="ARBA00023002"/>
    </source>
</evidence>
<comment type="caution">
    <text evidence="14">The sequence shown here is derived from an EMBL/GenBank/DDBJ whole genome shotgun (WGS) entry which is preliminary data.</text>
</comment>
<evidence type="ECO:0000313" key="15">
    <source>
        <dbReference type="Proteomes" id="UP000799429"/>
    </source>
</evidence>
<dbReference type="InterPro" id="IPR013149">
    <property type="entry name" value="ADH-like_C"/>
</dbReference>
<dbReference type="GO" id="GO:0005739">
    <property type="term" value="C:mitochondrion"/>
    <property type="evidence" value="ECO:0007669"/>
    <property type="project" value="UniProtKB-SubCell"/>
</dbReference>
<keyword evidence="5" id="KW-0521">NADP</keyword>
<evidence type="ECO:0000256" key="5">
    <source>
        <dbReference type="ARBA" id="ARBA00022857"/>
    </source>
</evidence>
<dbReference type="InterPro" id="IPR036291">
    <property type="entry name" value="NAD(P)-bd_dom_sf"/>
</dbReference>
<keyword evidence="8" id="KW-0443">Lipid metabolism</keyword>
<comment type="catalytic activity">
    <reaction evidence="12">
        <text>a 2,3-saturated acyl-[ACP] + NADP(+) = a (2E)-enoyl-[ACP] + NADPH + H(+)</text>
        <dbReference type="Rhea" id="RHEA:22564"/>
        <dbReference type="Rhea" id="RHEA-COMP:9925"/>
        <dbReference type="Rhea" id="RHEA-COMP:9926"/>
        <dbReference type="ChEBI" id="CHEBI:15378"/>
        <dbReference type="ChEBI" id="CHEBI:57783"/>
        <dbReference type="ChEBI" id="CHEBI:58349"/>
        <dbReference type="ChEBI" id="CHEBI:78784"/>
        <dbReference type="ChEBI" id="CHEBI:78785"/>
        <dbReference type="EC" id="1.3.1.104"/>
    </reaction>
</comment>
<protein>
    <recommendedName>
        <fullName evidence="11">enoyl-[acyl-carrier-protein] reductase</fullName>
        <ecNumber evidence="11">1.3.1.104</ecNumber>
    </recommendedName>
</protein>
<dbReference type="GO" id="GO:0141148">
    <property type="term" value="F:enoyl-[acyl-carrier-protein] reductase (NADPH) activity"/>
    <property type="evidence" value="ECO:0007669"/>
    <property type="project" value="UniProtKB-EC"/>
</dbReference>
<evidence type="ECO:0000256" key="11">
    <source>
        <dbReference type="ARBA" id="ARBA00038963"/>
    </source>
</evidence>
<keyword evidence="10" id="KW-0275">Fatty acid biosynthesis</keyword>
<dbReference type="Proteomes" id="UP000799429">
    <property type="component" value="Unassembled WGS sequence"/>
</dbReference>
<keyword evidence="3" id="KW-0444">Lipid biosynthesis</keyword>
<dbReference type="InterPro" id="IPR013154">
    <property type="entry name" value="ADH-like_N"/>
</dbReference>
<evidence type="ECO:0000256" key="8">
    <source>
        <dbReference type="ARBA" id="ARBA00023098"/>
    </source>
</evidence>
<dbReference type="Pfam" id="PF08240">
    <property type="entry name" value="ADH_N"/>
    <property type="match status" value="1"/>
</dbReference>
<dbReference type="CDD" id="cd08290">
    <property type="entry name" value="ETR"/>
    <property type="match status" value="1"/>
</dbReference>
<sequence>MASKRAPAILTARPKFHPCQLATAPRTISTYGYEQAKALTFAEHGEPSKVLKLHGHSISPAHGSLITLRFLASPINPADINQIQGVYPSKPVFTTSLSTSSPIAVGGNEGVAEVIGVGSGVKTVAKGDWVIMKGPSFGTWRTHAQTDESSVFPIADKSGLTPIQAGTVSINPTTAYRMLKYPSSSLQPGEWFIQNGANSGVGRSAIQFGKLWGLKSINVVRDRDSGIEELKKELQELGADVVVTDTELAAPKFKEKVMSWTDEGREPIRLGLNCVGGKTATNLAKYLSPNADMVTYGAMSKQPFALPAAALIFKNINFGGFWVSKWGKENPDARKKTIEEILGLMKEGKFKDTPVDEVKWDHETKGDTLIDAVQGTLEGYRKGKSVFVFGDP</sequence>
<dbReference type="GO" id="GO:0006633">
    <property type="term" value="P:fatty acid biosynthetic process"/>
    <property type="evidence" value="ECO:0007669"/>
    <property type="project" value="UniProtKB-KW"/>
</dbReference>
<evidence type="ECO:0000256" key="4">
    <source>
        <dbReference type="ARBA" id="ARBA00022832"/>
    </source>
</evidence>
<dbReference type="FunFam" id="3.40.50.720:FF:000112">
    <property type="entry name" value="Enoyl-[acyl-carrier-protein] reductase 1, mitochondrial"/>
    <property type="match status" value="1"/>
</dbReference>
<feature type="domain" description="Enoyl reductase (ER)" evidence="13">
    <location>
        <begin position="63"/>
        <end position="387"/>
    </location>
</feature>
<dbReference type="SMART" id="SM00829">
    <property type="entry name" value="PKS_ER"/>
    <property type="match status" value="1"/>
</dbReference>
<reference evidence="14" key="1">
    <citation type="journal article" date="2020" name="Stud. Mycol.">
        <title>101 Dothideomycetes genomes: a test case for predicting lifestyles and emergence of pathogens.</title>
        <authorList>
            <person name="Haridas S."/>
            <person name="Albert R."/>
            <person name="Binder M."/>
            <person name="Bloem J."/>
            <person name="Labutti K."/>
            <person name="Salamov A."/>
            <person name="Andreopoulos B."/>
            <person name="Baker S."/>
            <person name="Barry K."/>
            <person name="Bills G."/>
            <person name="Bluhm B."/>
            <person name="Cannon C."/>
            <person name="Castanera R."/>
            <person name="Culley D."/>
            <person name="Daum C."/>
            <person name="Ezra D."/>
            <person name="Gonzalez J."/>
            <person name="Henrissat B."/>
            <person name="Kuo A."/>
            <person name="Liang C."/>
            <person name="Lipzen A."/>
            <person name="Lutzoni F."/>
            <person name="Magnuson J."/>
            <person name="Mondo S."/>
            <person name="Nolan M."/>
            <person name="Ohm R."/>
            <person name="Pangilinan J."/>
            <person name="Park H.-J."/>
            <person name="Ramirez L."/>
            <person name="Alfaro M."/>
            <person name="Sun H."/>
            <person name="Tritt A."/>
            <person name="Yoshinaga Y."/>
            <person name="Zwiers L.-H."/>
            <person name="Turgeon B."/>
            <person name="Goodwin S."/>
            <person name="Spatafora J."/>
            <person name="Crous P."/>
            <person name="Grigoriev I."/>
        </authorList>
    </citation>
    <scope>NUCLEOTIDE SEQUENCE</scope>
    <source>
        <strain evidence="14">CBS 101060</strain>
    </source>
</reference>
<keyword evidence="4" id="KW-0276">Fatty acid metabolism</keyword>
<gene>
    <name evidence="14" type="ORF">M501DRAFT_1006141</name>
</gene>
<dbReference type="Gene3D" id="3.40.50.720">
    <property type="entry name" value="NAD(P)-binding Rossmann-like Domain"/>
    <property type="match status" value="1"/>
</dbReference>
<evidence type="ECO:0000256" key="2">
    <source>
        <dbReference type="ARBA" id="ARBA00010371"/>
    </source>
</evidence>
<accession>A0A9P4SJG0</accession>